<keyword evidence="1" id="KW-0285">Flavoprotein</keyword>
<sequence length="417" mass="48154">MKLSIINACSSKNQNKEIDKIRQFYKTKYSIEEISIINMDTSLLKDCIGCWDCWVKTPGVCIHKDIMKEIYSAFINSDIALFMLDTACGFISGSSKTLIDRLIALYHPYIRLVKGEMTHFPRYKKYPKISFFYDDRDLSNEEKEVLKNYLGRTIYQFSTTGYKLDIQEEVIEHELSHNNLKEESSKESLKNDFKGKVIIYNGSPRGKNGNSLIIANEIKKGMLKKGLSENDIEIRNLYETKNHELWANDISNHSRHLFIFPLYVHAMPGIVMKFFEKISNQNKTISFSFLVQSGFMESAHSHYIRPYLGLYCKRIGVSYGGTAIKGGMEGIKMRPENSLKNLFSQFQNLGSSYINEGVISDEIIKSLANPVDLSNVFKFIFSIGVFTGTAQFYWNMQLKKNGAFDKRWDRPYLYSKE</sequence>
<organism evidence="4 5">
    <name type="scientific">Acetoanaerobium pronyense</name>
    <dbReference type="NCBI Taxonomy" id="1482736"/>
    <lineage>
        <taxon>Bacteria</taxon>
        <taxon>Bacillati</taxon>
        <taxon>Bacillota</taxon>
        <taxon>Clostridia</taxon>
        <taxon>Peptostreptococcales</taxon>
        <taxon>Filifactoraceae</taxon>
        <taxon>Acetoanaerobium</taxon>
    </lineage>
</organism>
<dbReference type="InterPro" id="IPR003680">
    <property type="entry name" value="Flavodoxin_fold"/>
</dbReference>
<protein>
    <submittedName>
        <fullName evidence="4">Multimeric flavodoxin WrbA</fullName>
    </submittedName>
</protein>
<name>A0ABS4KLW0_9FIRM</name>
<keyword evidence="5" id="KW-1185">Reference proteome</keyword>
<evidence type="ECO:0000259" key="3">
    <source>
        <dbReference type="Pfam" id="PF02525"/>
    </source>
</evidence>
<dbReference type="SUPFAM" id="SSF52218">
    <property type="entry name" value="Flavoproteins"/>
    <property type="match status" value="2"/>
</dbReference>
<reference evidence="4 5" key="1">
    <citation type="submission" date="2021-03" db="EMBL/GenBank/DDBJ databases">
        <title>Genomic Encyclopedia of Type Strains, Phase IV (KMG-IV): sequencing the most valuable type-strain genomes for metagenomic binning, comparative biology and taxonomic classification.</title>
        <authorList>
            <person name="Goeker M."/>
        </authorList>
    </citation>
    <scope>NUCLEOTIDE SEQUENCE [LARGE SCALE GENOMIC DNA]</scope>
    <source>
        <strain evidence="4 5">DSM 27512</strain>
    </source>
</reference>
<dbReference type="InterPro" id="IPR051796">
    <property type="entry name" value="ISF_SsuE-like"/>
</dbReference>
<keyword evidence="2" id="KW-0288">FMN</keyword>
<evidence type="ECO:0000256" key="2">
    <source>
        <dbReference type="ARBA" id="ARBA00022643"/>
    </source>
</evidence>
<accession>A0ABS4KLW0</accession>
<dbReference type="Pfam" id="PF02525">
    <property type="entry name" value="Flavodoxin_2"/>
    <property type="match status" value="1"/>
</dbReference>
<gene>
    <name evidence="4" type="ORF">J2Z35_002575</name>
</gene>
<dbReference type="PANTHER" id="PTHR43278:SF2">
    <property type="entry name" value="IRON-SULFUR FLAVOPROTEIN"/>
    <property type="match status" value="1"/>
</dbReference>
<proteinExistence type="predicted"/>
<dbReference type="PANTHER" id="PTHR43278">
    <property type="entry name" value="NAD(P)H-DEPENDENT FMN-CONTAINING OXIDOREDUCTASE YWQN-RELATED"/>
    <property type="match status" value="1"/>
</dbReference>
<evidence type="ECO:0000256" key="1">
    <source>
        <dbReference type="ARBA" id="ARBA00022630"/>
    </source>
</evidence>
<dbReference type="InterPro" id="IPR029039">
    <property type="entry name" value="Flavoprotein-like_sf"/>
</dbReference>
<evidence type="ECO:0000313" key="4">
    <source>
        <dbReference type="EMBL" id="MBP2028745.1"/>
    </source>
</evidence>
<dbReference type="Proteomes" id="UP001314903">
    <property type="component" value="Unassembled WGS sequence"/>
</dbReference>
<dbReference type="RefSeq" id="WP_209661804.1">
    <property type="nucleotide sequence ID" value="NZ_JAGGLI010000038.1"/>
</dbReference>
<dbReference type="Gene3D" id="3.40.50.360">
    <property type="match status" value="2"/>
</dbReference>
<dbReference type="EMBL" id="JAGGLI010000038">
    <property type="protein sequence ID" value="MBP2028745.1"/>
    <property type="molecule type" value="Genomic_DNA"/>
</dbReference>
<comment type="caution">
    <text evidence="4">The sequence shown here is derived from an EMBL/GenBank/DDBJ whole genome shotgun (WGS) entry which is preliminary data.</text>
</comment>
<evidence type="ECO:0000313" key="5">
    <source>
        <dbReference type="Proteomes" id="UP001314903"/>
    </source>
</evidence>
<feature type="domain" description="Flavodoxin-like fold" evidence="3">
    <location>
        <begin position="196"/>
        <end position="287"/>
    </location>
</feature>